<dbReference type="Gene3D" id="3.60.10.10">
    <property type="entry name" value="Endonuclease/exonuclease/phosphatase"/>
    <property type="match status" value="1"/>
</dbReference>
<dbReference type="SUPFAM" id="SSF56219">
    <property type="entry name" value="DNase I-like"/>
    <property type="match status" value="1"/>
</dbReference>
<accession>A0A382D9S2</accession>
<feature type="non-terminal residue" evidence="1">
    <location>
        <position position="474"/>
    </location>
</feature>
<protein>
    <recommendedName>
        <fullName evidence="2">Endonuclease/exonuclease/phosphatase domain-containing protein</fullName>
    </recommendedName>
</protein>
<dbReference type="EMBL" id="UINC01038168">
    <property type="protein sequence ID" value="SVB34774.1"/>
    <property type="molecule type" value="Genomic_DNA"/>
</dbReference>
<evidence type="ECO:0000313" key="1">
    <source>
        <dbReference type="EMBL" id="SVB34774.1"/>
    </source>
</evidence>
<proteinExistence type="predicted"/>
<organism evidence="1">
    <name type="scientific">marine metagenome</name>
    <dbReference type="NCBI Taxonomy" id="408172"/>
    <lineage>
        <taxon>unclassified sequences</taxon>
        <taxon>metagenomes</taxon>
        <taxon>ecological metagenomes</taxon>
    </lineage>
</organism>
<name>A0A382D9S2_9ZZZZ</name>
<evidence type="ECO:0008006" key="2">
    <source>
        <dbReference type="Google" id="ProtNLM"/>
    </source>
</evidence>
<sequence>MGIWGRPSDPVKRIVSHNVRGMRDEYADKQEALVEWAKTKHVFVACLQEVWRTGTAVHKNVEVHGMPTGWALITHGLQTAVCARGSQGVGILLSPEAKVAWEKAGSDTFTFGNRILAVRLLMRDEKGRVAYTWIISAYSPVSSTKDDTDNLDVYLGHLQECLDHCGRRSRLIIGTDANAALGIKRGRHDRVLGRHGLPRRNDAGQQLYHFLAKNELCVTTTFFDSRSRRGRERFTTWYHPNTLSTKRRFQNDHIIVRQRDFKLTKKAGRMEVGGVNSDHKAVAMDFKVCTSMRRHSRDDDENGEKPLRIDREKLQDGTVVEQFQEAFRGAFEVRQGDGAHAYEPVLKALKSASEVLGTDAKPEAGWFAASGTLMRTAIERRDQRQQAYNEHPTAGKKASLLKARRHVKIAKRTAINRWHEHVLERVHALNGSCDGFDDNGRPLTMKAIWRNIKLLIRGRSNFEKTATMKLKKPD</sequence>
<gene>
    <name evidence="1" type="ORF">METZ01_LOCUS187628</name>
</gene>
<reference evidence="1" key="1">
    <citation type="submission" date="2018-05" db="EMBL/GenBank/DDBJ databases">
        <authorList>
            <person name="Lanie J.A."/>
            <person name="Ng W.-L."/>
            <person name="Kazmierczak K.M."/>
            <person name="Andrzejewski T.M."/>
            <person name="Davidsen T.M."/>
            <person name="Wayne K.J."/>
            <person name="Tettelin H."/>
            <person name="Glass J.I."/>
            <person name="Rusch D."/>
            <person name="Podicherti R."/>
            <person name="Tsui H.-C.T."/>
            <person name="Winkler M.E."/>
        </authorList>
    </citation>
    <scope>NUCLEOTIDE SEQUENCE</scope>
</reference>
<dbReference type="AlphaFoldDB" id="A0A382D9S2"/>
<dbReference type="InterPro" id="IPR036691">
    <property type="entry name" value="Endo/exonu/phosph_ase_sf"/>
</dbReference>